<dbReference type="InterPro" id="IPR037873">
    <property type="entry name" value="BamE-like"/>
</dbReference>
<name>A0A1Y5SMJ2_9RHOB</name>
<feature type="domain" description="Outer membrane protein assembly factor BamE" evidence="3">
    <location>
        <begin position="35"/>
        <end position="110"/>
    </location>
</feature>
<proteinExistence type="predicted"/>
<dbReference type="Pfam" id="PF04355">
    <property type="entry name" value="BamE"/>
    <property type="match status" value="1"/>
</dbReference>
<dbReference type="PROSITE" id="PS51257">
    <property type="entry name" value="PROKAR_LIPOPROTEIN"/>
    <property type="match status" value="1"/>
</dbReference>
<dbReference type="RefSeq" id="WP_085795805.1">
    <property type="nucleotide sequence ID" value="NZ_FWFO01000001.1"/>
</dbReference>
<dbReference type="AlphaFoldDB" id="A0A1Y5SMJ2"/>
<protein>
    <submittedName>
        <fullName evidence="4">SmpA / OmlA family protein</fullName>
    </submittedName>
</protein>
<sequence length="156" mass="17116">MFKTADLLKPAYRIAILGATVAVLTACTSIYRNHGYVPSEEDLAQVQVGVDTRDSVIQAVGAPSSAGVLEESGYYYVSTRMRHYGPAKPQVVSRQLVAISFDQRGVVRNIERFSLADGRVIPLERRVTDSSIEDKTFLRQLLGNLGNFNPGSVLNQ</sequence>
<dbReference type="EMBL" id="FWFO01000001">
    <property type="protein sequence ID" value="SLN44002.1"/>
    <property type="molecule type" value="Genomic_DNA"/>
</dbReference>
<organism evidence="4 5">
    <name type="scientific">Falsiruegeria litorea R37</name>
    <dbReference type="NCBI Taxonomy" id="1200284"/>
    <lineage>
        <taxon>Bacteria</taxon>
        <taxon>Pseudomonadati</taxon>
        <taxon>Pseudomonadota</taxon>
        <taxon>Alphaproteobacteria</taxon>
        <taxon>Rhodobacterales</taxon>
        <taxon>Roseobacteraceae</taxon>
        <taxon>Falsiruegeria</taxon>
    </lineage>
</organism>
<keyword evidence="1" id="KW-0732">Signal</keyword>
<evidence type="ECO:0000256" key="1">
    <source>
        <dbReference type="ARBA" id="ARBA00022729"/>
    </source>
</evidence>
<accession>A0A1Y5SMJ2</accession>
<evidence type="ECO:0000313" key="4">
    <source>
        <dbReference type="EMBL" id="SLN44002.1"/>
    </source>
</evidence>
<dbReference type="OrthoDB" id="7203955at2"/>
<evidence type="ECO:0000259" key="3">
    <source>
        <dbReference type="Pfam" id="PF04355"/>
    </source>
</evidence>
<dbReference type="GO" id="GO:0019867">
    <property type="term" value="C:outer membrane"/>
    <property type="evidence" value="ECO:0007669"/>
    <property type="project" value="InterPro"/>
</dbReference>
<dbReference type="Gene3D" id="3.30.1450.10">
    <property type="match status" value="1"/>
</dbReference>
<evidence type="ECO:0000313" key="5">
    <source>
        <dbReference type="Proteomes" id="UP000193077"/>
    </source>
</evidence>
<keyword evidence="2" id="KW-0472">Membrane</keyword>
<gene>
    <name evidence="4" type="ORF">TRL7639_02317</name>
</gene>
<evidence type="ECO:0000256" key="2">
    <source>
        <dbReference type="ARBA" id="ARBA00023136"/>
    </source>
</evidence>
<dbReference type="Proteomes" id="UP000193077">
    <property type="component" value="Unassembled WGS sequence"/>
</dbReference>
<dbReference type="InterPro" id="IPR007450">
    <property type="entry name" value="BamE_dom"/>
</dbReference>
<reference evidence="4 5" key="1">
    <citation type="submission" date="2017-03" db="EMBL/GenBank/DDBJ databases">
        <authorList>
            <person name="Afonso C.L."/>
            <person name="Miller P.J."/>
            <person name="Scott M.A."/>
            <person name="Spackman E."/>
            <person name="Goraichik I."/>
            <person name="Dimitrov K.M."/>
            <person name="Suarez D.L."/>
            <person name="Swayne D.E."/>
        </authorList>
    </citation>
    <scope>NUCLEOTIDE SEQUENCE [LARGE SCALE GENOMIC DNA]</scope>
    <source>
        <strain evidence="4 5">CECT 7639</strain>
    </source>
</reference>
<keyword evidence="5" id="KW-1185">Reference proteome</keyword>